<evidence type="ECO:0000256" key="4">
    <source>
        <dbReference type="ARBA" id="ARBA00011738"/>
    </source>
</evidence>
<dbReference type="GO" id="GO:0009014">
    <property type="term" value="F:succinyl-diaminopimelate desuccinylase activity"/>
    <property type="evidence" value="ECO:0007669"/>
    <property type="project" value="UniProtKB-UniRule"/>
</dbReference>
<keyword evidence="8 16" id="KW-0479">Metal-binding</keyword>
<dbReference type="AlphaFoldDB" id="A0A451CXE8"/>
<dbReference type="Proteomes" id="UP000294404">
    <property type="component" value="Chromosome"/>
</dbReference>
<dbReference type="OrthoDB" id="9809784at2"/>
<dbReference type="GO" id="GO:0050897">
    <property type="term" value="F:cobalt ion binding"/>
    <property type="evidence" value="ECO:0007669"/>
    <property type="project" value="UniProtKB-UniRule"/>
</dbReference>
<dbReference type="PANTHER" id="PTHR43808:SF31">
    <property type="entry name" value="N-ACETYL-L-CITRULLINE DEACETYLASE"/>
    <property type="match status" value="1"/>
</dbReference>
<dbReference type="SUPFAM" id="SSF55031">
    <property type="entry name" value="Bacterial exopeptidase dimerisation domain"/>
    <property type="match status" value="1"/>
</dbReference>
<dbReference type="GO" id="GO:0008270">
    <property type="term" value="F:zinc ion binding"/>
    <property type="evidence" value="ECO:0007669"/>
    <property type="project" value="UniProtKB-UniRule"/>
</dbReference>
<dbReference type="CDD" id="cd03891">
    <property type="entry name" value="M20_DapE_proteobac"/>
    <property type="match status" value="1"/>
</dbReference>
<feature type="binding site" evidence="16">
    <location>
        <position position="66"/>
    </location>
    <ligand>
        <name>Zn(2+)</name>
        <dbReference type="ChEBI" id="CHEBI:29105"/>
        <label>1</label>
    </ligand>
</feature>
<dbReference type="Gene3D" id="3.40.630.10">
    <property type="entry name" value="Zn peptidases"/>
    <property type="match status" value="2"/>
</dbReference>
<evidence type="ECO:0000256" key="9">
    <source>
        <dbReference type="ARBA" id="ARBA00022801"/>
    </source>
</evidence>
<dbReference type="SUPFAM" id="SSF53187">
    <property type="entry name" value="Zn-dependent exopeptidases"/>
    <property type="match status" value="1"/>
</dbReference>
<evidence type="ECO:0000256" key="14">
    <source>
        <dbReference type="ARBA" id="ARBA00031891"/>
    </source>
</evidence>
<dbReference type="HAMAP" id="MF_01690">
    <property type="entry name" value="DapE"/>
    <property type="match status" value="1"/>
</dbReference>
<evidence type="ECO:0000256" key="1">
    <source>
        <dbReference type="ARBA" id="ARBA00001941"/>
    </source>
</evidence>
<gene>
    <name evidence="16 18" type="primary">dapE</name>
    <name evidence="18" type="ORF">BUCICUMA2628_065</name>
</gene>
<evidence type="ECO:0000313" key="19">
    <source>
        <dbReference type="Proteomes" id="UP000294404"/>
    </source>
</evidence>
<dbReference type="Pfam" id="PF01546">
    <property type="entry name" value="Peptidase_M20"/>
    <property type="match status" value="1"/>
</dbReference>
<dbReference type="InterPro" id="IPR036264">
    <property type="entry name" value="Bact_exopeptidase_dim_dom"/>
</dbReference>
<sequence length="376" mass="42249">MHTTVLNLARKLINIPSISPNDFGCQEILIQRLQSYGFFIERMNFNDTSNFWAWRGSGKTITFLGHTDVVPAGNILDWNHPPFTSTVEHGFLFGRGAVDMKGSIAAMTVAVEKFVQKNPNHNGRISFLITSDEESTGKNGTKRVISLLKNRKEIIDYCLIGEPTSEKVLGDCIKNGRRGSLSIDLTIYGKQGHTAYPELAVNPIHISIPFLTELSTISFDDGNDFFKPTTLQILKTSSGKKYVTNMIPGELNISLNVRFSYLSSEKKIINTIDMLLKKYFIKYSIRWICHARPFFCSPDRFYNVVADSIYRQTNVTTILKTNGGTSDGRFMTDIANEIVECGLLNSTIHQINECVSVSDLFTLQNIYNSVLDTLLL</sequence>
<evidence type="ECO:0000256" key="10">
    <source>
        <dbReference type="ARBA" id="ARBA00022833"/>
    </source>
</evidence>
<dbReference type="InterPro" id="IPR001261">
    <property type="entry name" value="ArgE/DapE_CS"/>
</dbReference>
<dbReference type="GO" id="GO:0008777">
    <property type="term" value="F:acetylornithine deacetylase activity"/>
    <property type="evidence" value="ECO:0007669"/>
    <property type="project" value="TreeGrafter"/>
</dbReference>
<dbReference type="Pfam" id="PF07687">
    <property type="entry name" value="M20_dimer"/>
    <property type="match status" value="1"/>
</dbReference>
<dbReference type="GO" id="GO:0006526">
    <property type="term" value="P:L-arginine biosynthetic process"/>
    <property type="evidence" value="ECO:0007669"/>
    <property type="project" value="TreeGrafter"/>
</dbReference>
<protein>
    <recommendedName>
        <fullName evidence="6 16">Succinyl-diaminopimelate desuccinylase</fullName>
        <shortName evidence="16">SDAP desuccinylase</shortName>
        <ecNumber evidence="5 16">3.5.1.18</ecNumber>
    </recommendedName>
    <alternativeName>
        <fullName evidence="14 16">N-succinyl-LL-2,6-diaminoheptanedioate amidohydrolase</fullName>
    </alternativeName>
</protein>
<evidence type="ECO:0000256" key="8">
    <source>
        <dbReference type="ARBA" id="ARBA00022723"/>
    </source>
</evidence>
<evidence type="ECO:0000259" key="17">
    <source>
        <dbReference type="Pfam" id="PF07687"/>
    </source>
</evidence>
<dbReference type="InterPro" id="IPR011650">
    <property type="entry name" value="Peptidase_M20_dimer"/>
</dbReference>
<dbReference type="UniPathway" id="UPA00034">
    <property type="reaction ID" value="UER00021"/>
</dbReference>
<feature type="binding site" evidence="16">
    <location>
        <position position="134"/>
    </location>
    <ligand>
        <name>Zn(2+)</name>
        <dbReference type="ChEBI" id="CHEBI:29105"/>
        <label>2</label>
    </ligand>
</feature>
<dbReference type="PANTHER" id="PTHR43808">
    <property type="entry name" value="ACETYLORNITHINE DEACETYLASE"/>
    <property type="match status" value="1"/>
</dbReference>
<comment type="catalytic activity">
    <reaction evidence="15 16">
        <text>N-succinyl-(2S,6S)-2,6-diaminopimelate + H2O = (2S,6S)-2,6-diaminopimelate + succinate</text>
        <dbReference type="Rhea" id="RHEA:22608"/>
        <dbReference type="ChEBI" id="CHEBI:15377"/>
        <dbReference type="ChEBI" id="CHEBI:30031"/>
        <dbReference type="ChEBI" id="CHEBI:57609"/>
        <dbReference type="ChEBI" id="CHEBI:58087"/>
        <dbReference type="EC" id="3.5.1.18"/>
    </reaction>
</comment>
<feature type="binding site" evidence="16">
    <location>
        <position position="99"/>
    </location>
    <ligand>
        <name>Zn(2+)</name>
        <dbReference type="ChEBI" id="CHEBI:29105"/>
        <label>2</label>
    </ligand>
</feature>
<evidence type="ECO:0000256" key="11">
    <source>
        <dbReference type="ARBA" id="ARBA00022915"/>
    </source>
</evidence>
<evidence type="ECO:0000256" key="12">
    <source>
        <dbReference type="ARBA" id="ARBA00023154"/>
    </source>
</evidence>
<comment type="cofactor">
    <cofactor evidence="1">
        <name>Co(2+)</name>
        <dbReference type="ChEBI" id="CHEBI:48828"/>
    </cofactor>
</comment>
<keyword evidence="12 16" id="KW-0457">Lysine biosynthesis</keyword>
<evidence type="ECO:0000256" key="15">
    <source>
        <dbReference type="ARBA" id="ARBA00051301"/>
    </source>
</evidence>
<keyword evidence="7 16" id="KW-0028">Amino-acid biosynthesis</keyword>
<feature type="binding site" evidence="16">
    <location>
        <position position="349"/>
    </location>
    <ligand>
        <name>Zn(2+)</name>
        <dbReference type="ChEBI" id="CHEBI:29105"/>
        <label>2</label>
    </ligand>
</feature>
<keyword evidence="11 16" id="KW-0220">Diaminopimelate biosynthesis</keyword>
<evidence type="ECO:0000256" key="7">
    <source>
        <dbReference type="ARBA" id="ARBA00022605"/>
    </source>
</evidence>
<accession>A0A451CXE8</accession>
<evidence type="ECO:0000256" key="3">
    <source>
        <dbReference type="ARBA" id="ARBA00006746"/>
    </source>
</evidence>
<feature type="binding site" evidence="16">
    <location>
        <position position="99"/>
    </location>
    <ligand>
        <name>Zn(2+)</name>
        <dbReference type="ChEBI" id="CHEBI:29105"/>
        <label>1</label>
    </ligand>
</feature>
<organism evidence="18 19">
    <name type="scientific">Buchnera aphidicola</name>
    <name type="common">Cinara cuneomaculata</name>
    <dbReference type="NCBI Taxonomy" id="1660040"/>
    <lineage>
        <taxon>Bacteria</taxon>
        <taxon>Pseudomonadati</taxon>
        <taxon>Pseudomonadota</taxon>
        <taxon>Gammaproteobacteria</taxon>
        <taxon>Enterobacterales</taxon>
        <taxon>Erwiniaceae</taxon>
        <taxon>Buchnera</taxon>
    </lineage>
</organism>
<comment type="cofactor">
    <cofactor evidence="16">
        <name>Zn(2+)</name>
        <dbReference type="ChEBI" id="CHEBI:29105"/>
    </cofactor>
    <cofactor evidence="16">
        <name>Co(2+)</name>
        <dbReference type="ChEBI" id="CHEBI:48828"/>
    </cofactor>
    <text evidence="16">Binds 2 Zn(2+) or Co(2+) ions per subunit.</text>
</comment>
<keyword evidence="13 16" id="KW-0170">Cobalt</keyword>
<comment type="similarity">
    <text evidence="3 16">Belongs to the peptidase M20A family. DapE subfamily.</text>
</comment>
<dbReference type="EC" id="3.5.1.18" evidence="5 16"/>
<keyword evidence="10 16" id="KW-0862">Zinc</keyword>
<evidence type="ECO:0000256" key="6">
    <source>
        <dbReference type="ARBA" id="ARBA00022391"/>
    </source>
</evidence>
<evidence type="ECO:0000256" key="2">
    <source>
        <dbReference type="ARBA" id="ARBA00005130"/>
    </source>
</evidence>
<dbReference type="EMBL" id="LR217695">
    <property type="protein sequence ID" value="VFP78045.1"/>
    <property type="molecule type" value="Genomic_DNA"/>
</dbReference>
<dbReference type="GO" id="GO:0009089">
    <property type="term" value="P:lysine biosynthetic process via diaminopimelate"/>
    <property type="evidence" value="ECO:0007669"/>
    <property type="project" value="UniProtKB-UniRule"/>
</dbReference>
<dbReference type="PROSITE" id="PS00759">
    <property type="entry name" value="ARGE_DAPE_CPG2_2"/>
    <property type="match status" value="1"/>
</dbReference>
<dbReference type="NCBIfam" id="TIGR01246">
    <property type="entry name" value="dapE_proteo"/>
    <property type="match status" value="1"/>
</dbReference>
<feature type="domain" description="Peptidase M20 dimerisation" evidence="17">
    <location>
        <begin position="175"/>
        <end position="282"/>
    </location>
</feature>
<dbReference type="InterPro" id="IPR050072">
    <property type="entry name" value="Peptidase_M20A"/>
</dbReference>
<dbReference type="InterPro" id="IPR005941">
    <property type="entry name" value="DapE_proteobac"/>
</dbReference>
<dbReference type="NCBIfam" id="NF009557">
    <property type="entry name" value="PRK13009.1"/>
    <property type="match status" value="1"/>
</dbReference>
<dbReference type="GO" id="GO:0019877">
    <property type="term" value="P:diaminopimelate biosynthetic process"/>
    <property type="evidence" value="ECO:0007669"/>
    <property type="project" value="UniProtKB-UniRule"/>
</dbReference>
<proteinExistence type="inferred from homology"/>
<keyword evidence="9 16" id="KW-0378">Hydrolase</keyword>
<evidence type="ECO:0000256" key="5">
    <source>
        <dbReference type="ARBA" id="ARBA00011921"/>
    </source>
</evidence>
<feature type="active site" evidence="16">
    <location>
        <position position="68"/>
    </location>
</feature>
<evidence type="ECO:0000256" key="16">
    <source>
        <dbReference type="HAMAP-Rule" id="MF_01690"/>
    </source>
</evidence>
<name>A0A451CXE8_9GAMM</name>
<evidence type="ECO:0000313" key="18">
    <source>
        <dbReference type="EMBL" id="VFP78045.1"/>
    </source>
</evidence>
<feature type="binding site" evidence="16">
    <location>
        <position position="162"/>
    </location>
    <ligand>
        <name>Zn(2+)</name>
        <dbReference type="ChEBI" id="CHEBI:29105"/>
        <label>1</label>
    </ligand>
</feature>
<feature type="active site" description="Proton acceptor" evidence="16">
    <location>
        <position position="133"/>
    </location>
</feature>
<dbReference type="RefSeq" id="WP_154027099.1">
    <property type="nucleotide sequence ID" value="NZ_LR217695.1"/>
</dbReference>
<dbReference type="InterPro" id="IPR002933">
    <property type="entry name" value="Peptidase_M20"/>
</dbReference>
<reference evidence="18 19" key="1">
    <citation type="submission" date="2019-02" db="EMBL/GenBank/DDBJ databases">
        <authorList>
            <person name="Manzano-Marin A."/>
            <person name="Manzano-Marin A."/>
        </authorList>
    </citation>
    <scope>NUCLEOTIDE SEQUENCE [LARGE SCALE GENOMIC DNA]</scope>
    <source>
        <strain evidence="18 19">BuCicuneomaculata</strain>
    </source>
</reference>
<evidence type="ECO:0000256" key="13">
    <source>
        <dbReference type="ARBA" id="ARBA00023285"/>
    </source>
</evidence>
<comment type="function">
    <text evidence="16">Catalyzes the hydrolysis of N-succinyl-L,L-diaminopimelic acid (SDAP), forming succinate and LL-2,6-diaminopimelate (DAP), an intermediate involved in the bacterial biosynthesis of lysine and meso-diaminopimelic acid, an essential component of bacterial cell walls.</text>
</comment>
<comment type="pathway">
    <text evidence="2 16">Amino-acid biosynthesis; L-lysine biosynthesis via DAP pathway; LL-2,6-diaminopimelate from (S)-tetrahydrodipicolinate (succinylase route): step 3/3.</text>
</comment>
<comment type="subunit">
    <text evidence="4 16">Homodimer.</text>
</comment>